<dbReference type="Gene3D" id="3.90.320.10">
    <property type="match status" value="1"/>
</dbReference>
<reference evidence="1" key="1">
    <citation type="submission" date="2020-05" db="EMBL/GenBank/DDBJ databases">
        <authorList>
            <person name="Chiriac C."/>
            <person name="Salcher M."/>
            <person name="Ghai R."/>
            <person name="Kavagutti S V."/>
        </authorList>
    </citation>
    <scope>NUCLEOTIDE SEQUENCE</scope>
</reference>
<proteinExistence type="predicted"/>
<evidence type="ECO:0000313" key="1">
    <source>
        <dbReference type="EMBL" id="CAB4172796.1"/>
    </source>
</evidence>
<dbReference type="SUPFAM" id="SSF52980">
    <property type="entry name" value="Restriction endonuclease-like"/>
    <property type="match status" value="1"/>
</dbReference>
<sequence>MEVFKIRASSAGKISGIKGLGETGKTYCKQWLKETLYKRRTEIKSKYIDKGNRLEEEGFTLMALQLDLGMVYKNDKFYQDDYFCGTPDLIHNGVVYDNKCSWSLDTFPMFETEIPNSDYFNQLQVYMHLTGCRKASLCYTLIDADYDLVSQAVKWLTEPKKIYMTIANMIYTKEAYKACYEEFCDGFEGNFIEIPEADRIKTFEFDYDSQVIEKLQARVIECRDYINTLIK</sequence>
<dbReference type="InterPro" id="IPR011335">
    <property type="entry name" value="Restrct_endonuc-II-like"/>
</dbReference>
<gene>
    <name evidence="1" type="ORF">UFOVP950_6</name>
</gene>
<dbReference type="InterPro" id="IPR011604">
    <property type="entry name" value="PDDEXK-like_dom_sf"/>
</dbReference>
<name>A0A6J5PRY3_9CAUD</name>
<accession>A0A6J5PRY3</accession>
<dbReference type="EMBL" id="LR796894">
    <property type="protein sequence ID" value="CAB4172796.1"/>
    <property type="molecule type" value="Genomic_DNA"/>
</dbReference>
<protein>
    <submittedName>
        <fullName evidence="1">Uncharacterized protein</fullName>
    </submittedName>
</protein>
<organism evidence="1">
    <name type="scientific">uncultured Caudovirales phage</name>
    <dbReference type="NCBI Taxonomy" id="2100421"/>
    <lineage>
        <taxon>Viruses</taxon>
        <taxon>Duplodnaviria</taxon>
        <taxon>Heunggongvirae</taxon>
        <taxon>Uroviricota</taxon>
        <taxon>Caudoviricetes</taxon>
        <taxon>Peduoviridae</taxon>
        <taxon>Maltschvirus</taxon>
        <taxon>Maltschvirus maltsch</taxon>
    </lineage>
</organism>